<dbReference type="InterPro" id="IPR032876">
    <property type="entry name" value="J_dom"/>
</dbReference>
<keyword evidence="5" id="KW-1185">Reference proteome</keyword>
<dbReference type="Gene3D" id="3.20.20.80">
    <property type="entry name" value="Glycosidases"/>
    <property type="match status" value="1"/>
</dbReference>
<evidence type="ECO:0000259" key="3">
    <source>
        <dbReference type="Pfam" id="PF23666"/>
    </source>
</evidence>
<accession>A0A2U2DYB4</accession>
<evidence type="ECO:0000313" key="4">
    <source>
        <dbReference type="EMBL" id="PWE58192.1"/>
    </source>
</evidence>
<proteinExistence type="predicted"/>
<evidence type="ECO:0000313" key="5">
    <source>
        <dbReference type="Proteomes" id="UP000245252"/>
    </source>
</evidence>
<dbReference type="Pfam" id="PF23666">
    <property type="entry name" value="Rcc01698_C"/>
    <property type="match status" value="1"/>
</dbReference>
<organism evidence="4 5">
    <name type="scientific">Metarhizobium album</name>
    <dbReference type="NCBI Taxonomy" id="2182425"/>
    <lineage>
        <taxon>Bacteria</taxon>
        <taxon>Pseudomonadati</taxon>
        <taxon>Pseudomonadota</taxon>
        <taxon>Alphaproteobacteria</taxon>
        <taxon>Hyphomicrobiales</taxon>
        <taxon>Rhizobiaceae</taxon>
        <taxon>Metarhizobium</taxon>
    </lineage>
</organism>
<evidence type="ECO:0000259" key="2">
    <source>
        <dbReference type="Pfam" id="PF13550"/>
    </source>
</evidence>
<sequence>MATILFQAAGAALGGVFGPVGAVIGRAAGALAGNVVDRALINGTRTIAGARLSTARIPGADDGTAINRLYGTARIGGTLIWATRFEEDVTVERAGGKASGPKVETFSYFGNLAVGLCEGPIAGVRRVWADGREIDLTQIEMRVYPGTATQMPDPLIEAKQGTGNAPAYRGLAYVVFERLPLDDFGNRIPLLQFEVLRTVGRLEAQVRAVTVIPGSTEHGYSTVPVTEKIGEGSARIMNRHVLSHGTDWAASIDELTAVCPNLESVALVVSWFGTDLRAGECRIVPGVETLGREEESVPWVVSGIPRADAHLISTSNGGPAYGGTPNDAGVVAAIADLKARGLKVFLYPFLMMDVPAGNGLPDPHGGAEQAVYPWRGRITCHPAPGRAGSPDRAAAARAAIDAFCGAAAVGDFVIDGNTVVYAGEEDEGYRRLVLHYAHLAAVAGGVDGFIIGSELRGLTQLRDETGAFPFVGKLVEIAGDVREVLGVGTKITYGADWSEYFGYHPQDGSGDVYFHLDPLWASPDIDAVGIDNYMPLSDWRDEDLSAENPDRFLTPDDHAGMMAAITGGEGYDWYYASDADRRSRLRSPITDGLAGKPWVFRYKDIENWWSRRHHERIGGAELAVPTAWTARMKPIWFTELGCPAIDKGANQPNVFVDPKSSESAAPYFSNRTRADSMQRRFLEAHHDWWSGPAAPDGMVDPAHIFLWTWDARPFPAFPKDLRIWSDGPNWQTGHWLTGRLGAGTLAEVIAAILLDHGFADFDVSEVSGDLPGYVQGEIISARGLLEPLLSVFQVDAVEDGAILRFRSRARASRPASPRSVLADFDGEPLWVEERGHDSDYAGEAIVGFYNPFLDYEQASARSRRVAAANDRVLRYDLAAVLPEETALIAAEGLLRDHLVSRRSVTLSLPPFDLDLQPGDVIALPDGPEGGFLVSRITDGAARRIEARAVSPAAGVRPPAMSAAPVPDDGATAAFAPVVLLMDLPRYEGGAGPSFARGAMLSRPFRRTALSSSATLEGYQLRTVFERPARIGVLAAPLAPGVCGRFDRANAIEIDLAYGGLESRPVAAVLNGENRLAVSCANGAWEIVAFCNAEEVSAGRWRLTSLLRGLAGSEDAMAAGAGIGARAVMLDGAVKPVGLSADEAGLVLNWIVDPVGGASGGLAPVAFSGGLRAETPLAPVHLKARRTGDGDVRFGWVRRGRIDADDWQATDIPLDEPEERYRLDILSGGTVVRQVATTDAAYLYAAAAEMADFGAAQSGFFIRVRQMGRKVAQGLAATAYVSL</sequence>
<comment type="caution">
    <text evidence="4">The sequence shown here is derived from an EMBL/GenBank/DDBJ whole genome shotgun (WGS) entry which is preliminary data.</text>
</comment>
<evidence type="ECO:0000259" key="1">
    <source>
        <dbReference type="Pfam" id="PF13547"/>
    </source>
</evidence>
<evidence type="ECO:0008006" key="6">
    <source>
        <dbReference type="Google" id="ProtNLM"/>
    </source>
</evidence>
<dbReference type="InterPro" id="IPR025195">
    <property type="entry name" value="GTA_TIM_dom"/>
</dbReference>
<dbReference type="InterPro" id="IPR056490">
    <property type="entry name" value="Rcc01698_C"/>
</dbReference>
<name>A0A2U2DYB4_9HYPH</name>
<feature type="domain" description="GTA TIM-barrel-like" evidence="1">
    <location>
        <begin position="428"/>
        <end position="718"/>
    </location>
</feature>
<dbReference type="Pfam" id="PF13547">
    <property type="entry name" value="GTA_TIM"/>
    <property type="match status" value="1"/>
</dbReference>
<dbReference type="OrthoDB" id="8445115at2"/>
<dbReference type="Pfam" id="PF13550">
    <property type="entry name" value="Phage-tail_3"/>
    <property type="match status" value="1"/>
</dbReference>
<feature type="domain" description="Tip attachment protein J" evidence="2">
    <location>
        <begin position="780"/>
        <end position="937"/>
    </location>
</feature>
<feature type="domain" description="Rcc01698-like C-terminal" evidence="3">
    <location>
        <begin position="1028"/>
        <end position="1127"/>
    </location>
</feature>
<reference evidence="4 5" key="1">
    <citation type="submission" date="2018-05" db="EMBL/GenBank/DDBJ databases">
        <title>The draft genome of strain NS-104.</title>
        <authorList>
            <person name="Hang P."/>
            <person name="Jiang J."/>
        </authorList>
    </citation>
    <scope>NUCLEOTIDE SEQUENCE [LARGE SCALE GENOMIC DNA]</scope>
    <source>
        <strain evidence="4 5">NS-104</strain>
    </source>
</reference>
<gene>
    <name evidence="4" type="ORF">DEM27_03160</name>
</gene>
<protein>
    <recommendedName>
        <fullName evidence="6">Host specificity protein</fullName>
    </recommendedName>
</protein>
<dbReference type="Proteomes" id="UP000245252">
    <property type="component" value="Unassembled WGS sequence"/>
</dbReference>
<dbReference type="EMBL" id="QFBC01000001">
    <property type="protein sequence ID" value="PWE58192.1"/>
    <property type="molecule type" value="Genomic_DNA"/>
</dbReference>
<dbReference type="RefSeq" id="WP_109456710.1">
    <property type="nucleotide sequence ID" value="NZ_QFBC01000001.1"/>
</dbReference>
<dbReference type="CDD" id="cd19607">
    <property type="entry name" value="GTA_TIM-barrel-like"/>
    <property type="match status" value="1"/>
</dbReference>